<evidence type="ECO:0000256" key="11">
    <source>
        <dbReference type="SAM" id="MobiDB-lite"/>
    </source>
</evidence>
<feature type="transmembrane region" description="Helical" evidence="12">
    <location>
        <begin position="496"/>
        <end position="520"/>
    </location>
</feature>
<evidence type="ECO:0000256" key="8">
    <source>
        <dbReference type="ARBA" id="ARBA00023122"/>
    </source>
</evidence>
<evidence type="ECO:0000256" key="3">
    <source>
        <dbReference type="ARBA" id="ARBA00022448"/>
    </source>
</evidence>
<feature type="transmembrane region" description="Helical" evidence="12">
    <location>
        <begin position="404"/>
        <end position="428"/>
    </location>
</feature>
<evidence type="ECO:0000256" key="7">
    <source>
        <dbReference type="ARBA" id="ARBA00023065"/>
    </source>
</evidence>
<dbReference type="AlphaFoldDB" id="A0A5B8MB63"/>
<dbReference type="EMBL" id="CP031034">
    <property type="protein sequence ID" value="QDZ17489.1"/>
    <property type="molecule type" value="Genomic_DNA"/>
</dbReference>
<dbReference type="GO" id="GO:0015108">
    <property type="term" value="F:chloride transmembrane transporter activity"/>
    <property type="evidence" value="ECO:0007669"/>
    <property type="project" value="InterPro"/>
</dbReference>
<dbReference type="SUPFAM" id="SSF54631">
    <property type="entry name" value="CBS-domain pair"/>
    <property type="match status" value="1"/>
</dbReference>
<dbReference type="Proteomes" id="UP000316726">
    <property type="component" value="Chromosome 1"/>
</dbReference>
<keyword evidence="9 12" id="KW-0472">Membrane</keyword>
<feature type="transmembrane region" description="Helical" evidence="12">
    <location>
        <begin position="365"/>
        <end position="384"/>
    </location>
</feature>
<sequence length="1046" mass="112131">MFRFLGARGGRGKEGEDGPEEDSPEPSFVSLDLEALSRGGGQARATAGVAPSPEGSIRQTVSDPVLLRSARLSAMASMRDRGAMGLSTDRFVGGDVSQIGRGASARESSSFKDLEEKILSQFSPYISAAASQASSLGASAPGKSARSVRSRDDAGSPASSAREASATGCAGNLGSCFPNRLRERDFLPSHLHGAPTKRSTKLALEMFQNMQVYDSQNYEPSDSKVDRSAALNLPRSHYYWSNVYRWLLALAIGVTMGLVTFCMLNIMNLLITARTGTTERLVRAGNTPGAIAFFVCLAGVLGLAATLPVALLNPIAGGSGIAEMKVYLNGIHVPGLLRLSTFATKAFSLCCSIPSGMVLGTAGPYVHLGAIVGGGLGSLGSNQFKFKLNKGHVDFQSKFAHRSFVTIGIAAGIATIFTAPIGGVLIAFEDCGSFYLGSTKMFWQCFLATCSGVFVNQLLNLTLEHGDITFFDTTKDHRAFGLYTDLEAMYSNVYKFSWWEVISFAVMGVVAGLAGSLFVYLHMVVHKTRWRWFGVPWKRVIEALAVAVVTAGVAMAITSLSPCSPLPDNIADYPMTRNTTVAAPGSGQNATEVPRNPNFNRLWCPEGSYSSFGTLFLNPAGISLKEVTHLGETVDSQDQFSTVALVAYMLFIYIGLILTYGSAVSGGTMVPLLAAGSCYGRLCAKAMKQILLSMGQESAANGLSYSTYAVIGAASLQSGASRMTMSIAVLVLETFGALELTIPLMITIFFAKAVGDLTGTGLYDAYIALKGVPYLPEDEISYEQKMISEKLDVQEVMTSNLVCLPPVPTIGQVVQVLKTCKHNAFPVLESEGEEEEEGDRGAAGAGFPERNMLGYIFREQLLNMLDKGIGFLEDGETHYDLSDSHEEVLALVEDMKVIPVKRDAGGQAEVIGSLSMEEVGLRIDLRPFMQLDPCIISSTANVAKAYRLFQKMGLSHLYVAPPGPRPIIGVITRKDLTFENCQLQLGERASYEMSRAASLSSGGLSRRKASSSFRLGSEESGEEKGVREPQGGGQRTRGIPQRRRSE</sequence>
<keyword evidence="3" id="KW-0813">Transport</keyword>
<evidence type="ECO:0000313" key="15">
    <source>
        <dbReference type="Proteomes" id="UP000316726"/>
    </source>
</evidence>
<dbReference type="OrthoDB" id="428525at2759"/>
<feature type="transmembrane region" description="Helical" evidence="12">
    <location>
        <begin position="540"/>
        <end position="560"/>
    </location>
</feature>
<feature type="transmembrane region" description="Helical" evidence="12">
    <location>
        <begin position="291"/>
        <end position="315"/>
    </location>
</feature>
<keyword evidence="7" id="KW-0406">Ion transport</keyword>
<feature type="region of interest" description="Disordered" evidence="11">
    <location>
        <begin position="1000"/>
        <end position="1046"/>
    </location>
</feature>
<evidence type="ECO:0000256" key="5">
    <source>
        <dbReference type="ARBA" id="ARBA00022737"/>
    </source>
</evidence>
<dbReference type="InterPro" id="IPR046342">
    <property type="entry name" value="CBS_dom_sf"/>
</dbReference>
<dbReference type="Pfam" id="PF00571">
    <property type="entry name" value="CBS"/>
    <property type="match status" value="1"/>
</dbReference>
<dbReference type="Gene3D" id="3.10.580.10">
    <property type="entry name" value="CBS-domain"/>
    <property type="match status" value="1"/>
</dbReference>
<reference evidence="14 15" key="1">
    <citation type="submission" date="2018-07" db="EMBL/GenBank/DDBJ databases">
        <title>The complete nuclear genome of the prasinophyte Chloropicon primus (CCMP1205).</title>
        <authorList>
            <person name="Pombert J.-F."/>
            <person name="Otis C."/>
            <person name="Turmel M."/>
            <person name="Lemieux C."/>
        </authorList>
    </citation>
    <scope>NUCLEOTIDE SEQUENCE [LARGE SCALE GENOMIC DNA]</scope>
    <source>
        <strain evidence="14 15">CCMP1205</strain>
    </source>
</reference>
<keyword evidence="4 12" id="KW-0812">Transmembrane</keyword>
<feature type="transmembrane region" description="Helical" evidence="12">
    <location>
        <begin position="727"/>
        <end position="751"/>
    </location>
</feature>
<accession>A0A5B8MB63</accession>
<keyword evidence="5" id="KW-0677">Repeat</keyword>
<dbReference type="STRING" id="1764295.A0A5B8MB63"/>
<dbReference type="PANTHER" id="PTHR11689:SF136">
    <property type="entry name" value="H(+)_CL(-) EXCHANGE TRANSPORTER 7"/>
    <property type="match status" value="1"/>
</dbReference>
<evidence type="ECO:0000256" key="4">
    <source>
        <dbReference type="ARBA" id="ARBA00022692"/>
    </source>
</evidence>
<protein>
    <submittedName>
        <fullName evidence="14">Chloride channel protein</fullName>
    </submittedName>
</protein>
<dbReference type="InterPro" id="IPR001807">
    <property type="entry name" value="ClC"/>
</dbReference>
<dbReference type="PRINTS" id="PR00762">
    <property type="entry name" value="CLCHANNEL"/>
</dbReference>
<evidence type="ECO:0000256" key="1">
    <source>
        <dbReference type="ARBA" id="ARBA00004141"/>
    </source>
</evidence>
<dbReference type="PANTHER" id="PTHR11689">
    <property type="entry name" value="CHLORIDE CHANNEL PROTEIN CLC FAMILY MEMBER"/>
    <property type="match status" value="1"/>
</dbReference>
<proteinExistence type="inferred from homology"/>
<gene>
    <name evidence="14" type="ORF">A3770_01p00070</name>
</gene>
<dbReference type="InterPro" id="IPR014743">
    <property type="entry name" value="Cl-channel_core"/>
</dbReference>
<feature type="domain" description="CBS" evidence="13">
    <location>
        <begin position="929"/>
        <end position="977"/>
    </location>
</feature>
<evidence type="ECO:0000256" key="12">
    <source>
        <dbReference type="SAM" id="Phobius"/>
    </source>
</evidence>
<feature type="region of interest" description="Disordered" evidence="11">
    <location>
        <begin position="1"/>
        <end position="62"/>
    </location>
</feature>
<evidence type="ECO:0000256" key="9">
    <source>
        <dbReference type="ARBA" id="ARBA00023136"/>
    </source>
</evidence>
<evidence type="ECO:0000256" key="2">
    <source>
        <dbReference type="ARBA" id="ARBA00009476"/>
    </source>
</evidence>
<comment type="subcellular location">
    <subcellularLocation>
        <location evidence="1">Membrane</location>
        <topology evidence="1">Multi-pass membrane protein</topology>
    </subcellularLocation>
</comment>
<keyword evidence="15" id="KW-1185">Reference proteome</keyword>
<organism evidence="14 15">
    <name type="scientific">Chloropicon primus</name>
    <dbReference type="NCBI Taxonomy" id="1764295"/>
    <lineage>
        <taxon>Eukaryota</taxon>
        <taxon>Viridiplantae</taxon>
        <taxon>Chlorophyta</taxon>
        <taxon>Chloropicophyceae</taxon>
        <taxon>Chloropicales</taxon>
        <taxon>Chloropicaceae</taxon>
        <taxon>Chloropicon</taxon>
    </lineage>
</organism>
<keyword evidence="10" id="KW-0868">Chloride</keyword>
<name>A0A5B8MB63_9CHLO</name>
<feature type="region of interest" description="Disordered" evidence="11">
    <location>
        <begin position="133"/>
        <end position="167"/>
    </location>
</feature>
<dbReference type="InterPro" id="IPR000644">
    <property type="entry name" value="CBS_dom"/>
</dbReference>
<keyword evidence="6 12" id="KW-1133">Transmembrane helix</keyword>
<dbReference type="GO" id="GO:0016020">
    <property type="term" value="C:membrane"/>
    <property type="evidence" value="ECO:0007669"/>
    <property type="project" value="UniProtKB-SubCell"/>
</dbReference>
<comment type="similarity">
    <text evidence="2">Belongs to the chloride channel (TC 2.A.49) family.</text>
</comment>
<feature type="transmembrane region" description="Helical" evidence="12">
    <location>
        <begin position="640"/>
        <end position="660"/>
    </location>
</feature>
<evidence type="ECO:0000259" key="13">
    <source>
        <dbReference type="Pfam" id="PF00571"/>
    </source>
</evidence>
<dbReference type="Gene3D" id="1.10.3080.10">
    <property type="entry name" value="Clc chloride channel"/>
    <property type="match status" value="1"/>
</dbReference>
<keyword evidence="8" id="KW-0129">CBS domain</keyword>
<dbReference type="SUPFAM" id="SSF81340">
    <property type="entry name" value="Clc chloride channel"/>
    <property type="match status" value="1"/>
</dbReference>
<evidence type="ECO:0000256" key="10">
    <source>
        <dbReference type="ARBA" id="ARBA00023214"/>
    </source>
</evidence>
<evidence type="ECO:0000256" key="6">
    <source>
        <dbReference type="ARBA" id="ARBA00022989"/>
    </source>
</evidence>
<feature type="transmembrane region" description="Helical" evidence="12">
    <location>
        <begin position="246"/>
        <end position="271"/>
    </location>
</feature>
<evidence type="ECO:0000313" key="14">
    <source>
        <dbReference type="EMBL" id="QDZ17489.1"/>
    </source>
</evidence>
<dbReference type="InterPro" id="IPR051280">
    <property type="entry name" value="Cl-channel/antiporter"/>
</dbReference>
<dbReference type="Pfam" id="PF00654">
    <property type="entry name" value="Voltage_CLC"/>
    <property type="match status" value="1"/>
</dbReference>